<evidence type="ECO:0000256" key="6">
    <source>
        <dbReference type="SAM" id="SignalP"/>
    </source>
</evidence>
<feature type="chain" id="PRO_5003898520" description="LTXXQ motif family protein" evidence="6">
    <location>
        <begin position="27"/>
        <end position="259"/>
    </location>
</feature>
<keyword evidence="8" id="KW-1185">Reference proteome</keyword>
<dbReference type="STRING" id="1129793.GPLA_1628"/>
<dbReference type="GO" id="GO:0030288">
    <property type="term" value="C:outer membrane-bounded periplasmic space"/>
    <property type="evidence" value="ECO:0007669"/>
    <property type="project" value="TreeGrafter"/>
</dbReference>
<dbReference type="GO" id="GO:0051082">
    <property type="term" value="F:unfolded protein binding"/>
    <property type="evidence" value="ECO:0007669"/>
    <property type="project" value="TreeGrafter"/>
</dbReference>
<dbReference type="InterPro" id="IPR012899">
    <property type="entry name" value="LTXXQ"/>
</dbReference>
<organism evidence="7 8">
    <name type="scientific">Paraglaciecola polaris LMG 21857</name>
    <dbReference type="NCBI Taxonomy" id="1129793"/>
    <lineage>
        <taxon>Bacteria</taxon>
        <taxon>Pseudomonadati</taxon>
        <taxon>Pseudomonadota</taxon>
        <taxon>Gammaproteobacteria</taxon>
        <taxon>Alteromonadales</taxon>
        <taxon>Alteromonadaceae</taxon>
        <taxon>Paraglaciecola</taxon>
    </lineage>
</organism>
<accession>K6ZQI2</accession>
<dbReference type="RefSeq" id="WP_007104330.1">
    <property type="nucleotide sequence ID" value="NZ_BAER01000041.1"/>
</dbReference>
<dbReference type="AlphaFoldDB" id="K6ZQI2"/>
<name>K6ZQI2_9ALTE</name>
<protein>
    <recommendedName>
        <fullName evidence="9">LTXXQ motif family protein</fullName>
    </recommendedName>
</protein>
<feature type="signal peptide" evidence="6">
    <location>
        <begin position="1"/>
        <end position="26"/>
    </location>
</feature>
<gene>
    <name evidence="7" type="ORF">GPLA_1628</name>
</gene>
<keyword evidence="3 6" id="KW-0732">Signal</keyword>
<feature type="region of interest" description="Disordered" evidence="5">
    <location>
        <begin position="240"/>
        <end position="259"/>
    </location>
</feature>
<keyword evidence="4" id="KW-0574">Periplasm</keyword>
<evidence type="ECO:0000256" key="5">
    <source>
        <dbReference type="SAM" id="MobiDB-lite"/>
    </source>
</evidence>
<evidence type="ECO:0000256" key="4">
    <source>
        <dbReference type="ARBA" id="ARBA00022764"/>
    </source>
</evidence>
<dbReference type="OrthoDB" id="6384705at2"/>
<evidence type="ECO:0000313" key="8">
    <source>
        <dbReference type="Proteomes" id="UP000006322"/>
    </source>
</evidence>
<reference evidence="8" key="1">
    <citation type="journal article" date="2014" name="Environ. Microbiol.">
        <title>Comparative genomics of the marine bacterial genus Glaciecola reveals the high degree of genomic diversity and genomic characteristic for cold adaptation.</title>
        <authorList>
            <person name="Qin Q.L."/>
            <person name="Xie B.B."/>
            <person name="Yu Y."/>
            <person name="Shu Y.L."/>
            <person name="Rong J.C."/>
            <person name="Zhang Y.J."/>
            <person name="Zhao D.L."/>
            <person name="Chen X.L."/>
            <person name="Zhang X.Y."/>
            <person name="Chen B."/>
            <person name="Zhou B.C."/>
            <person name="Zhang Y.Z."/>
        </authorList>
    </citation>
    <scope>NUCLEOTIDE SEQUENCE [LARGE SCALE GENOMIC DNA]</scope>
    <source>
        <strain evidence="8">LMG 21857</strain>
    </source>
</reference>
<evidence type="ECO:0008006" key="9">
    <source>
        <dbReference type="Google" id="ProtNLM"/>
    </source>
</evidence>
<dbReference type="PANTHER" id="PTHR38102:SF1">
    <property type="entry name" value="PERIPLASMIC CHAPERONE SPY"/>
    <property type="match status" value="1"/>
</dbReference>
<comment type="similarity">
    <text evidence="2">Belongs to the CpxP/Spy family.</text>
</comment>
<evidence type="ECO:0000256" key="2">
    <source>
        <dbReference type="ARBA" id="ARBA00008441"/>
    </source>
</evidence>
<dbReference type="Proteomes" id="UP000006322">
    <property type="component" value="Unassembled WGS sequence"/>
</dbReference>
<evidence type="ECO:0000256" key="1">
    <source>
        <dbReference type="ARBA" id="ARBA00004418"/>
    </source>
</evidence>
<evidence type="ECO:0000313" key="7">
    <source>
        <dbReference type="EMBL" id="GAC32542.1"/>
    </source>
</evidence>
<sequence>MLTLKLISKPIALSLALLAIQASVTAHPRLHNDAINMHSVLKNLDLTTTQRQDIRLLRQQQHADNATLMQDMRVSREAVRLLIQSNIWNENEIRTALKQEQELASQLLWQYIQGQHKIWLTLDDTQKQTFVQTLTDKSQFERPSGPKGKRDDRFDALGLTEKQRVVLANQNQEERSDREQNKTRHLVFEKRILALITNEDLAQSDWLALQQETFEDKLENGLNRAKKKYEFWQLLTPEQQAKMQAKTKQKAHDHHGRNK</sequence>
<comment type="caution">
    <text evidence="7">The sequence shown here is derived from an EMBL/GenBank/DDBJ whole genome shotgun (WGS) entry which is preliminary data.</text>
</comment>
<dbReference type="InterPro" id="IPR052211">
    <property type="entry name" value="Cpx_auxiliary_protein"/>
</dbReference>
<feature type="compositionally biased region" description="Basic residues" evidence="5">
    <location>
        <begin position="245"/>
        <end position="259"/>
    </location>
</feature>
<dbReference type="EMBL" id="BAER01000041">
    <property type="protein sequence ID" value="GAC32542.1"/>
    <property type="molecule type" value="Genomic_DNA"/>
</dbReference>
<dbReference type="Gene3D" id="1.20.120.1490">
    <property type="match status" value="2"/>
</dbReference>
<dbReference type="Pfam" id="PF07813">
    <property type="entry name" value="LTXXQ"/>
    <property type="match status" value="1"/>
</dbReference>
<comment type="subcellular location">
    <subcellularLocation>
        <location evidence="1">Periplasm</location>
    </subcellularLocation>
</comment>
<evidence type="ECO:0000256" key="3">
    <source>
        <dbReference type="ARBA" id="ARBA00022729"/>
    </source>
</evidence>
<proteinExistence type="inferred from homology"/>
<dbReference type="PANTHER" id="PTHR38102">
    <property type="entry name" value="PERIPLASMIC CHAPERONE SPY"/>
    <property type="match status" value="1"/>
</dbReference>